<reference evidence="4" key="1">
    <citation type="submission" date="2020-06" db="EMBL/GenBank/DDBJ databases">
        <title>WGS assembly of Ceratodon purpureus strain R40.</title>
        <authorList>
            <person name="Carey S.B."/>
            <person name="Jenkins J."/>
            <person name="Shu S."/>
            <person name="Lovell J.T."/>
            <person name="Sreedasyam A."/>
            <person name="Maumus F."/>
            <person name="Tiley G.P."/>
            <person name="Fernandez-Pozo N."/>
            <person name="Barry K."/>
            <person name="Chen C."/>
            <person name="Wang M."/>
            <person name="Lipzen A."/>
            <person name="Daum C."/>
            <person name="Saski C.A."/>
            <person name="Payton A.C."/>
            <person name="Mcbreen J.C."/>
            <person name="Conrad R.E."/>
            <person name="Kollar L.M."/>
            <person name="Olsson S."/>
            <person name="Huttunen S."/>
            <person name="Landis J.B."/>
            <person name="Wickett N.J."/>
            <person name="Johnson M.G."/>
            <person name="Rensing S.A."/>
            <person name="Grimwood J."/>
            <person name="Schmutz J."/>
            <person name="Mcdaniel S.F."/>
        </authorList>
    </citation>
    <scope>NUCLEOTIDE SEQUENCE</scope>
    <source>
        <strain evidence="4">R40</strain>
    </source>
</reference>
<keyword evidence="5" id="KW-1185">Reference proteome</keyword>
<dbReference type="PANTHER" id="PTHR43039">
    <property type="entry name" value="ESTERASE-RELATED"/>
    <property type="match status" value="1"/>
</dbReference>
<dbReference type="GO" id="GO:0016787">
    <property type="term" value="F:hydrolase activity"/>
    <property type="evidence" value="ECO:0007669"/>
    <property type="project" value="UniProtKB-KW"/>
</dbReference>
<comment type="caution">
    <text evidence="4">The sequence shown here is derived from an EMBL/GenBank/DDBJ whole genome shotgun (WGS) entry which is preliminary data.</text>
</comment>
<dbReference type="InterPro" id="IPR000073">
    <property type="entry name" value="AB_hydrolase_1"/>
</dbReference>
<dbReference type="InterPro" id="IPR029058">
    <property type="entry name" value="AB_hydrolase_fold"/>
</dbReference>
<protein>
    <recommendedName>
        <fullName evidence="3">AB hydrolase-1 domain-containing protein</fullName>
    </recommendedName>
</protein>
<sequence length="271" mass="30350">MIPSSSSSLFQSHNVTIVGTGEQHVVLGHGFGSDQTAWKYVMPYLVNDYKVILYDLMGAGSTNPEDFSFNRYSSLHGYADDLLTILDELEIESCIYIGHSVSGMIGMLASIERPEVFKKLVLLGSSPRYLNDESYYGGFEQKDLEQIYGDMKSNFRSWVTGFATRMSGADLQSRSVQEFCQTFYTIRPDIALSVVKTIFQSDFRSILPLVTVPCHLLQTMKDMAVPLDAAQYMQQNLRAWTTMEVLNTEGHLPHLSDPAVVIPAILRCLTS</sequence>
<dbReference type="SUPFAM" id="SSF53474">
    <property type="entry name" value="alpha/beta-Hydrolases"/>
    <property type="match status" value="1"/>
</dbReference>
<dbReference type="EMBL" id="CM026422">
    <property type="protein sequence ID" value="KAG0586154.1"/>
    <property type="molecule type" value="Genomic_DNA"/>
</dbReference>
<evidence type="ECO:0000256" key="1">
    <source>
        <dbReference type="ARBA" id="ARBA00008645"/>
    </source>
</evidence>
<dbReference type="Proteomes" id="UP000822688">
    <property type="component" value="Chromosome 2"/>
</dbReference>
<evidence type="ECO:0000313" key="4">
    <source>
        <dbReference type="EMBL" id="KAG0586154.1"/>
    </source>
</evidence>
<gene>
    <name evidence="4" type="ORF">KC19_2G068900</name>
</gene>
<dbReference type="Gene3D" id="3.40.50.1820">
    <property type="entry name" value="alpha/beta hydrolase"/>
    <property type="match status" value="1"/>
</dbReference>
<dbReference type="Pfam" id="PF00561">
    <property type="entry name" value="Abhydrolase_1"/>
    <property type="match status" value="1"/>
</dbReference>
<comment type="similarity">
    <text evidence="1">Belongs to the AB hydrolase superfamily.</text>
</comment>
<feature type="domain" description="AB hydrolase-1" evidence="3">
    <location>
        <begin position="24"/>
        <end position="258"/>
    </location>
</feature>
<accession>A0A8T0IQZ2</accession>
<dbReference type="PRINTS" id="PR00111">
    <property type="entry name" value="ABHYDROLASE"/>
</dbReference>
<dbReference type="FunFam" id="3.40.50.1820:FF:000042">
    <property type="entry name" value="probable strigolactone esterase DAD2"/>
    <property type="match status" value="1"/>
</dbReference>
<evidence type="ECO:0000256" key="2">
    <source>
        <dbReference type="ARBA" id="ARBA00022801"/>
    </source>
</evidence>
<evidence type="ECO:0000259" key="3">
    <source>
        <dbReference type="Pfam" id="PF00561"/>
    </source>
</evidence>
<name>A0A8T0IQZ2_CERPU</name>
<evidence type="ECO:0000313" key="5">
    <source>
        <dbReference type="Proteomes" id="UP000822688"/>
    </source>
</evidence>
<keyword evidence="2" id="KW-0378">Hydrolase</keyword>
<dbReference type="AlphaFoldDB" id="A0A8T0IQZ2"/>
<organism evidence="4 5">
    <name type="scientific">Ceratodon purpureus</name>
    <name type="common">Fire moss</name>
    <name type="synonym">Dicranum purpureum</name>
    <dbReference type="NCBI Taxonomy" id="3225"/>
    <lineage>
        <taxon>Eukaryota</taxon>
        <taxon>Viridiplantae</taxon>
        <taxon>Streptophyta</taxon>
        <taxon>Embryophyta</taxon>
        <taxon>Bryophyta</taxon>
        <taxon>Bryophytina</taxon>
        <taxon>Bryopsida</taxon>
        <taxon>Dicranidae</taxon>
        <taxon>Pseudoditrichales</taxon>
        <taxon>Ditrichaceae</taxon>
        <taxon>Ceratodon</taxon>
    </lineage>
</organism>
<proteinExistence type="inferred from homology"/>